<evidence type="ECO:0000256" key="4">
    <source>
        <dbReference type="SAM" id="SignalP"/>
    </source>
</evidence>
<dbReference type="InterPro" id="IPR006665">
    <property type="entry name" value="OmpA-like"/>
</dbReference>
<feature type="signal peptide" evidence="4">
    <location>
        <begin position="1"/>
        <end position="20"/>
    </location>
</feature>
<dbReference type="EMBL" id="PPSL01000002">
    <property type="protein sequence ID" value="PQJ11393.1"/>
    <property type="molecule type" value="Genomic_DNA"/>
</dbReference>
<dbReference type="PANTHER" id="PTHR30329:SF21">
    <property type="entry name" value="LIPOPROTEIN YIAD-RELATED"/>
    <property type="match status" value="1"/>
</dbReference>
<evidence type="ECO:0000313" key="6">
    <source>
        <dbReference type="EMBL" id="PQJ11393.1"/>
    </source>
</evidence>
<dbReference type="Proteomes" id="UP000239872">
    <property type="component" value="Unassembled WGS sequence"/>
</dbReference>
<keyword evidence="4" id="KW-0732">Signal</keyword>
<dbReference type="Gene3D" id="1.25.40.10">
    <property type="entry name" value="Tetratricopeptide repeat domain"/>
    <property type="match status" value="1"/>
</dbReference>
<dbReference type="SUPFAM" id="SSF103088">
    <property type="entry name" value="OmpA-like"/>
    <property type="match status" value="1"/>
</dbReference>
<dbReference type="InterPro" id="IPR019734">
    <property type="entry name" value="TPR_rpt"/>
</dbReference>
<dbReference type="PROSITE" id="PS50005">
    <property type="entry name" value="TPR"/>
    <property type="match status" value="1"/>
</dbReference>
<keyword evidence="7" id="KW-1185">Reference proteome</keyword>
<dbReference type="CDD" id="cd07185">
    <property type="entry name" value="OmpA_C-like"/>
    <property type="match status" value="1"/>
</dbReference>
<dbReference type="PROSITE" id="PS51123">
    <property type="entry name" value="OMPA_2"/>
    <property type="match status" value="1"/>
</dbReference>
<sequence length="633" mass="71513">MRQKIGLLLCCILLCSTVFGQTHRRARHFYKSAQENWHNWHKSEAYRKMLRSIKKEPHSPNAYSQLGEWYYTQQKFSDAAKIFSDASLKCPNGRNYFARPLAKSLLAAGMPDSALKIINPRMGGKDAAAWNKLRDQAWFIQNAYRNMHADWPVNLGARINSKYAELYPVLTSDSNTIYFTRRVNNMDEDIFLAHDDSCGEWLHPDNMGTPPNTISHEEGQFITADGHYLFFARNDNRTDNGWAAGGFDLFMAYRLAVDSEWSIPQTFGGTINTPAYEGMPCVSPDNRTLYFVSDRSGGYGGLDIWMSRFENSRWQLPVNAGPVVNTAGDETSPFIGLDNKTLLFTSNGHPGLGGTDIFISRKINDLTWGKVENAGYPINTAFNEQSSWIVASGKKLYFASDRQGPPGNYDIYETSVSSEMQPDPISFFKGIIYDSILQQPLNFAAIYLMNARNGDTIYTFQSNRGDGSFLMPLSMNIEYAMHTTHIGYTDVKDTFTFDRPYTYDPYVHNVAMLADDYKEPIHDSLLATIHFDINKVELTNADVAAIVKGIDPFLLERDYILYVNAYTDNTGTPMLNEELSNKRAQQVASVLIKLGVSETSITARGWGEANAIAPNDTEEGQKKNRRVEVRLRR</sequence>
<protein>
    <recommendedName>
        <fullName evidence="5">OmpA-like domain-containing protein</fullName>
    </recommendedName>
</protein>
<dbReference type="OrthoDB" id="9809364at2"/>
<feature type="region of interest" description="Disordered" evidence="3">
    <location>
        <begin position="613"/>
        <end position="633"/>
    </location>
</feature>
<dbReference type="SUPFAM" id="SSF48452">
    <property type="entry name" value="TPR-like"/>
    <property type="match status" value="1"/>
</dbReference>
<reference evidence="6 7" key="1">
    <citation type="submission" date="2018-01" db="EMBL/GenBank/DDBJ databases">
        <title>A novel member of the phylum Bacteroidetes isolated from glacier ice.</title>
        <authorList>
            <person name="Liu Q."/>
            <person name="Xin Y.-H."/>
        </authorList>
    </citation>
    <scope>NUCLEOTIDE SEQUENCE [LARGE SCALE GENOMIC DNA]</scope>
    <source>
        <strain evidence="6 7">RB1R16</strain>
    </source>
</reference>
<dbReference type="InterPro" id="IPR011990">
    <property type="entry name" value="TPR-like_helical_dom_sf"/>
</dbReference>
<dbReference type="Gene3D" id="3.30.1330.60">
    <property type="entry name" value="OmpA-like domain"/>
    <property type="match status" value="1"/>
</dbReference>
<evidence type="ECO:0000256" key="3">
    <source>
        <dbReference type="SAM" id="MobiDB-lite"/>
    </source>
</evidence>
<accession>A0A2S7SWU5</accession>
<evidence type="ECO:0000259" key="5">
    <source>
        <dbReference type="PROSITE" id="PS51123"/>
    </source>
</evidence>
<dbReference type="AlphaFoldDB" id="A0A2S7SWU5"/>
<organism evidence="6 7">
    <name type="scientific">Flavipsychrobacter stenotrophus</name>
    <dbReference type="NCBI Taxonomy" id="2077091"/>
    <lineage>
        <taxon>Bacteria</taxon>
        <taxon>Pseudomonadati</taxon>
        <taxon>Bacteroidota</taxon>
        <taxon>Chitinophagia</taxon>
        <taxon>Chitinophagales</taxon>
        <taxon>Chitinophagaceae</taxon>
        <taxon>Flavipsychrobacter</taxon>
    </lineage>
</organism>
<evidence type="ECO:0000313" key="7">
    <source>
        <dbReference type="Proteomes" id="UP000239872"/>
    </source>
</evidence>
<dbReference type="InterPro" id="IPR050330">
    <property type="entry name" value="Bact_OuterMem_StrucFunc"/>
</dbReference>
<name>A0A2S7SWU5_9BACT</name>
<keyword evidence="1" id="KW-0802">TPR repeat</keyword>
<proteinExistence type="predicted"/>
<dbReference type="Pfam" id="PF07676">
    <property type="entry name" value="PD40"/>
    <property type="match status" value="3"/>
</dbReference>
<evidence type="ECO:0000256" key="1">
    <source>
        <dbReference type="PROSITE-ProRule" id="PRU00339"/>
    </source>
</evidence>
<keyword evidence="2" id="KW-0472">Membrane</keyword>
<dbReference type="RefSeq" id="WP_105038272.1">
    <property type="nucleotide sequence ID" value="NZ_PPSL01000002.1"/>
</dbReference>
<feature type="repeat" description="TPR" evidence="1">
    <location>
        <begin position="60"/>
        <end position="93"/>
    </location>
</feature>
<dbReference type="PANTHER" id="PTHR30329">
    <property type="entry name" value="STATOR ELEMENT OF FLAGELLAR MOTOR COMPLEX"/>
    <property type="match status" value="1"/>
</dbReference>
<feature type="chain" id="PRO_5015773134" description="OmpA-like domain-containing protein" evidence="4">
    <location>
        <begin position="21"/>
        <end position="633"/>
    </location>
</feature>
<dbReference type="InterPro" id="IPR011659">
    <property type="entry name" value="WD40"/>
</dbReference>
<dbReference type="Gene3D" id="2.120.10.30">
    <property type="entry name" value="TolB, C-terminal domain"/>
    <property type="match status" value="1"/>
</dbReference>
<dbReference type="GO" id="GO:0016020">
    <property type="term" value="C:membrane"/>
    <property type="evidence" value="ECO:0007669"/>
    <property type="project" value="UniProtKB-UniRule"/>
</dbReference>
<dbReference type="Pfam" id="PF00691">
    <property type="entry name" value="OmpA"/>
    <property type="match status" value="1"/>
</dbReference>
<feature type="domain" description="OmpA-like" evidence="5">
    <location>
        <begin position="517"/>
        <end position="633"/>
    </location>
</feature>
<evidence type="ECO:0000256" key="2">
    <source>
        <dbReference type="PROSITE-ProRule" id="PRU00473"/>
    </source>
</evidence>
<feature type="compositionally biased region" description="Basic and acidic residues" evidence="3">
    <location>
        <begin position="619"/>
        <end position="633"/>
    </location>
</feature>
<gene>
    <name evidence="6" type="ORF">CJD36_006215</name>
</gene>
<dbReference type="SUPFAM" id="SSF82171">
    <property type="entry name" value="DPP6 N-terminal domain-like"/>
    <property type="match status" value="1"/>
</dbReference>
<dbReference type="InterPro" id="IPR011042">
    <property type="entry name" value="6-blade_b-propeller_TolB-like"/>
</dbReference>
<dbReference type="InterPro" id="IPR036737">
    <property type="entry name" value="OmpA-like_sf"/>
</dbReference>
<comment type="caution">
    <text evidence="6">The sequence shown here is derived from an EMBL/GenBank/DDBJ whole genome shotgun (WGS) entry which is preliminary data.</text>
</comment>